<reference evidence="1 2" key="1">
    <citation type="journal article" date="2020" name="Cell">
        <title>Large-Scale Comparative Analyses of Tick Genomes Elucidate Their Genetic Diversity and Vector Capacities.</title>
        <authorList>
            <consortium name="Tick Genome and Microbiome Consortium (TIGMIC)"/>
            <person name="Jia N."/>
            <person name="Wang J."/>
            <person name="Shi W."/>
            <person name="Du L."/>
            <person name="Sun Y."/>
            <person name="Zhan W."/>
            <person name="Jiang J.F."/>
            <person name="Wang Q."/>
            <person name="Zhang B."/>
            <person name="Ji P."/>
            <person name="Bell-Sakyi L."/>
            <person name="Cui X.M."/>
            <person name="Yuan T.T."/>
            <person name="Jiang B.G."/>
            <person name="Yang W.F."/>
            <person name="Lam T.T."/>
            <person name="Chang Q.C."/>
            <person name="Ding S.J."/>
            <person name="Wang X.J."/>
            <person name="Zhu J.G."/>
            <person name="Ruan X.D."/>
            <person name="Zhao L."/>
            <person name="Wei J.T."/>
            <person name="Ye R.Z."/>
            <person name="Que T.C."/>
            <person name="Du C.H."/>
            <person name="Zhou Y.H."/>
            <person name="Cheng J.X."/>
            <person name="Dai P.F."/>
            <person name="Guo W.B."/>
            <person name="Han X.H."/>
            <person name="Huang E.J."/>
            <person name="Li L.F."/>
            <person name="Wei W."/>
            <person name="Gao Y.C."/>
            <person name="Liu J.Z."/>
            <person name="Shao H.Z."/>
            <person name="Wang X."/>
            <person name="Wang C.C."/>
            <person name="Yang T.C."/>
            <person name="Huo Q.B."/>
            <person name="Li W."/>
            <person name="Chen H.Y."/>
            <person name="Chen S.E."/>
            <person name="Zhou L.G."/>
            <person name="Ni X.B."/>
            <person name="Tian J.H."/>
            <person name="Sheng Y."/>
            <person name="Liu T."/>
            <person name="Pan Y.S."/>
            <person name="Xia L.Y."/>
            <person name="Li J."/>
            <person name="Zhao F."/>
            <person name="Cao W.C."/>
        </authorList>
    </citation>
    <scope>NUCLEOTIDE SEQUENCE [LARGE SCALE GENOMIC DNA]</scope>
    <source>
        <strain evidence="1">HaeL-2018</strain>
    </source>
</reference>
<dbReference type="VEuPathDB" id="VectorBase:HLOH_046088"/>
<dbReference type="EMBL" id="JABSTR010000004">
    <property type="protein sequence ID" value="KAH9367563.1"/>
    <property type="molecule type" value="Genomic_DNA"/>
</dbReference>
<keyword evidence="2" id="KW-1185">Reference proteome</keyword>
<evidence type="ECO:0000313" key="1">
    <source>
        <dbReference type="EMBL" id="KAH9367563.1"/>
    </source>
</evidence>
<organism evidence="1 2">
    <name type="scientific">Haemaphysalis longicornis</name>
    <name type="common">Bush tick</name>
    <dbReference type="NCBI Taxonomy" id="44386"/>
    <lineage>
        <taxon>Eukaryota</taxon>
        <taxon>Metazoa</taxon>
        <taxon>Ecdysozoa</taxon>
        <taxon>Arthropoda</taxon>
        <taxon>Chelicerata</taxon>
        <taxon>Arachnida</taxon>
        <taxon>Acari</taxon>
        <taxon>Parasitiformes</taxon>
        <taxon>Ixodida</taxon>
        <taxon>Ixodoidea</taxon>
        <taxon>Ixodidae</taxon>
        <taxon>Haemaphysalinae</taxon>
        <taxon>Haemaphysalis</taxon>
    </lineage>
</organism>
<protein>
    <submittedName>
        <fullName evidence="1">Uncharacterized protein</fullName>
    </submittedName>
</protein>
<comment type="caution">
    <text evidence="1">The sequence shown here is derived from an EMBL/GenBank/DDBJ whole genome shotgun (WGS) entry which is preliminary data.</text>
</comment>
<sequence>MNGPPDSDRRIINRKRCVRGPAAINASIDTCPSAPLSFPDKLIPTPLHGLRMLVTSPMVNPIKDSLQCFFGSGHCETAGTMSLSTKFFIVQLFCLYSGCTRRILRLLAHGISQIRYAILFLQTNRADQSELNTQASNKSTMRGQLWWLKDNVEQRSRESSGNGLVREEGVNCRDGSGYFVSREAMVSLELFMARLELLDVGIRWSQGRWPMDETWWAVFQGNARAMTFNKWIPVTRAPRSAL</sequence>
<name>A0A9J6FXM3_HAELO</name>
<proteinExistence type="predicted"/>
<gene>
    <name evidence="1" type="ORF">HPB48_002855</name>
</gene>
<dbReference type="AlphaFoldDB" id="A0A9J6FXM3"/>
<dbReference type="Proteomes" id="UP000821853">
    <property type="component" value="Chromosome 2"/>
</dbReference>
<accession>A0A9J6FXM3</accession>
<evidence type="ECO:0000313" key="2">
    <source>
        <dbReference type="Proteomes" id="UP000821853"/>
    </source>
</evidence>